<dbReference type="Gene3D" id="1.25.40.10">
    <property type="entry name" value="Tetratricopeptide repeat domain"/>
    <property type="match status" value="1"/>
</dbReference>
<evidence type="ECO:0000256" key="1">
    <source>
        <dbReference type="PROSITE-ProRule" id="PRU00339"/>
    </source>
</evidence>
<keyword evidence="3" id="KW-1185">Reference proteome</keyword>
<reference evidence="3" key="1">
    <citation type="submission" date="2023-07" db="EMBL/GenBank/DDBJ databases">
        <authorList>
            <person name="Yue Y."/>
        </authorList>
    </citation>
    <scope>NUCLEOTIDE SEQUENCE [LARGE SCALE GENOMIC DNA]</scope>
    <source>
        <strain evidence="3">2Y89</strain>
    </source>
</reference>
<organism evidence="2 3">
    <name type="scientific">Winogradskyella vincentii</name>
    <dbReference type="NCBI Taxonomy" id="2877122"/>
    <lineage>
        <taxon>Bacteria</taxon>
        <taxon>Pseudomonadati</taxon>
        <taxon>Bacteroidota</taxon>
        <taxon>Flavobacteriia</taxon>
        <taxon>Flavobacteriales</taxon>
        <taxon>Flavobacteriaceae</taxon>
        <taxon>Winogradskyella</taxon>
    </lineage>
</organism>
<accession>A0ABS7Y4Y8</accession>
<dbReference type="EMBL" id="JAIUJS010000005">
    <property type="protein sequence ID" value="MCA0153692.1"/>
    <property type="molecule type" value="Genomic_DNA"/>
</dbReference>
<feature type="repeat" description="TPR" evidence="1">
    <location>
        <begin position="185"/>
        <end position="218"/>
    </location>
</feature>
<dbReference type="Proteomes" id="UP001198402">
    <property type="component" value="Unassembled WGS sequence"/>
</dbReference>
<sequence>MNFKVIGYFLVVGLFVISCSGGVEFSETFKKETAGKYQYNEDELILVYYKDDKLILNWKEGVFKPVVTDTNEIFVADMYKKLRFVTKPGTNDRYLSIVSEENPDSISYDYLKVPDSYKTPSTHLREGNYEEALAGYMKIKEKDSTSSYIREWEFNSKGYAHIRKKEYDKAIAVFKINIALHPSSANVYDSLAEAYLRSGDSLNAYNNYKEAYNRNSDNKRALNYINTYKPKDSIH</sequence>
<comment type="caution">
    <text evidence="2">The sequence shown here is derived from an EMBL/GenBank/DDBJ whole genome shotgun (WGS) entry which is preliminary data.</text>
</comment>
<dbReference type="SUPFAM" id="SSF48452">
    <property type="entry name" value="TPR-like"/>
    <property type="match status" value="1"/>
</dbReference>
<dbReference type="InterPro" id="IPR019734">
    <property type="entry name" value="TPR_rpt"/>
</dbReference>
<name>A0ABS7Y4Y8_9FLAO</name>
<keyword evidence="1" id="KW-0802">TPR repeat</keyword>
<dbReference type="PROSITE" id="PS50005">
    <property type="entry name" value="TPR"/>
    <property type="match status" value="1"/>
</dbReference>
<protein>
    <submittedName>
        <fullName evidence="2">Tetratricopeptide repeat protein</fullName>
    </submittedName>
</protein>
<evidence type="ECO:0000313" key="3">
    <source>
        <dbReference type="Proteomes" id="UP001198402"/>
    </source>
</evidence>
<dbReference type="RefSeq" id="WP_224478654.1">
    <property type="nucleotide sequence ID" value="NZ_JAIUJS010000005.1"/>
</dbReference>
<proteinExistence type="predicted"/>
<dbReference type="PROSITE" id="PS51257">
    <property type="entry name" value="PROKAR_LIPOPROTEIN"/>
    <property type="match status" value="1"/>
</dbReference>
<gene>
    <name evidence="2" type="ORF">LBV24_10730</name>
</gene>
<dbReference type="InterPro" id="IPR011990">
    <property type="entry name" value="TPR-like_helical_dom_sf"/>
</dbReference>
<evidence type="ECO:0000313" key="2">
    <source>
        <dbReference type="EMBL" id="MCA0153692.1"/>
    </source>
</evidence>
<dbReference type="SMART" id="SM00028">
    <property type="entry name" value="TPR"/>
    <property type="match status" value="2"/>
</dbReference>